<sequence>MPIQMTIEEAAKYFGVSKEAIHNRIRRGTLEVVVQNGIKNVLIDPNMPKKSTTSNKNSQTTEEFNNFLKEQNRELQQKIEKLEAETRRLREEKEQMLIEERRRIEQIYKEKDEQLKNILNAISSKFLLEAKPLDEEHFEVEIEEPKRVSPISLKKFIKQANLNKKREKKILKKIKKIAKKEERFMIKDSKIYLDPSSFDYSDLL</sequence>
<feature type="coiled-coil region" evidence="1">
    <location>
        <begin position="65"/>
        <end position="117"/>
    </location>
</feature>
<evidence type="ECO:0000256" key="1">
    <source>
        <dbReference type="SAM" id="Coils"/>
    </source>
</evidence>
<proteinExistence type="predicted"/>
<keyword evidence="1" id="KW-0175">Coiled coil</keyword>
<name>A0A1W1C2W2_9ZZZZ</name>
<evidence type="ECO:0000313" key="2">
    <source>
        <dbReference type="EMBL" id="SFV60042.1"/>
    </source>
</evidence>
<organism evidence="2">
    <name type="scientific">hydrothermal vent metagenome</name>
    <dbReference type="NCBI Taxonomy" id="652676"/>
    <lineage>
        <taxon>unclassified sequences</taxon>
        <taxon>metagenomes</taxon>
        <taxon>ecological metagenomes</taxon>
    </lineage>
</organism>
<gene>
    <name evidence="2" type="ORF">MNB_SM-7-696</name>
</gene>
<dbReference type="AlphaFoldDB" id="A0A1W1C2W2"/>
<reference evidence="2" key="1">
    <citation type="submission" date="2016-10" db="EMBL/GenBank/DDBJ databases">
        <authorList>
            <person name="de Groot N.N."/>
        </authorList>
    </citation>
    <scope>NUCLEOTIDE SEQUENCE</scope>
</reference>
<protein>
    <submittedName>
        <fullName evidence="2">Uncharacterized protein</fullName>
    </submittedName>
</protein>
<dbReference type="EMBL" id="FPHB01000048">
    <property type="protein sequence ID" value="SFV60042.1"/>
    <property type="molecule type" value="Genomic_DNA"/>
</dbReference>
<accession>A0A1W1C2W2</accession>